<sequence length="277" mass="31183">MGLFSSALGAASTFGNIITSIGSNRTARKNAKLAAKTSLQTTQMNNDAQMALARYQNDYNYRMWQEENEYNSPRSQMERLEAAGLNKALMYSEGNTGNAGSAPQAAVPNIDYSNIKPAFKVQRMQWLGDALKNVIGLSSMLEDIRSKRLDNDIKKVSFEHQDEWWRLRLLQGWNSFYWKGGVPGNSLSRDIQSALYKNLASQGDFRLANINFFKDRSSLIDATKSHLAKMDSLMDSTIYEWTKTVKPWIDSMGRWYKPASSAGSSLSKLGAMMLLKR</sequence>
<dbReference type="EMBL" id="OM869512">
    <property type="protein sequence ID" value="UPW40877.1"/>
    <property type="molecule type" value="Genomic_DNA"/>
</dbReference>
<name>A0A976N0Q7_9VIRU</name>
<evidence type="ECO:0000313" key="1">
    <source>
        <dbReference type="EMBL" id="UPW40877.1"/>
    </source>
</evidence>
<reference evidence="1" key="1">
    <citation type="submission" date="2022-02" db="EMBL/GenBank/DDBJ databases">
        <title>Towards deciphering the DNA virus diversity associated with rodent species in the families Cricetidae and Heteromyidae.</title>
        <authorList>
            <person name="Lund M."/>
            <person name="Larsen B.B."/>
            <person name="Gryseels S."/>
            <person name="Kraberger S."/>
            <person name="Rowsey D.M."/>
            <person name="Steger L."/>
            <person name="Yule K.M."/>
            <person name="Upham N.S."/>
            <person name="Worobey M."/>
            <person name="Van Doorslaer K."/>
            <person name="Varsani A."/>
        </authorList>
    </citation>
    <scope>NUCLEOTIDE SEQUENCE</scope>
    <source>
        <strain evidence="1">UA08Rod_6396</strain>
    </source>
</reference>
<protein>
    <submittedName>
        <fullName evidence="1">DNA pilot protein</fullName>
    </submittedName>
</protein>
<proteinExistence type="predicted"/>
<organism evidence="1">
    <name type="scientific">Sigmofec virus UA08Rod_6396</name>
    <dbReference type="NCBI Taxonomy" id="2929227"/>
    <lineage>
        <taxon>Viruses</taxon>
        <taxon>Monodnaviria</taxon>
        <taxon>Sangervirae</taxon>
        <taxon>Phixviricota</taxon>
        <taxon>Malgrandaviricetes</taxon>
        <taxon>Petitvirales</taxon>
        <taxon>Microviridae</taxon>
    </lineage>
</organism>
<accession>A0A976N0Q7</accession>